<feature type="modified residue" description="4-aspartylphosphate" evidence="3">
    <location>
        <position position="70"/>
    </location>
</feature>
<reference evidence="6" key="2">
    <citation type="submission" date="2020-09" db="EMBL/GenBank/DDBJ databases">
        <authorList>
            <person name="Sun Q."/>
            <person name="Ohkuma M."/>
        </authorList>
    </citation>
    <scope>NUCLEOTIDE SEQUENCE</scope>
    <source>
        <strain evidence="6">JCM 3090</strain>
    </source>
</reference>
<reference evidence="6" key="1">
    <citation type="journal article" date="2014" name="Int. J. Syst. Evol. Microbiol.">
        <title>Complete genome sequence of Corynebacterium casei LMG S-19264T (=DSM 44701T), isolated from a smear-ripened cheese.</title>
        <authorList>
            <consortium name="US DOE Joint Genome Institute (JGI-PGF)"/>
            <person name="Walter F."/>
            <person name="Albersmeier A."/>
            <person name="Kalinowski J."/>
            <person name="Ruckert C."/>
        </authorList>
    </citation>
    <scope>NUCLEOTIDE SEQUENCE</scope>
    <source>
        <strain evidence="6">JCM 3090</strain>
    </source>
</reference>
<dbReference type="PROSITE" id="PS50043">
    <property type="entry name" value="HTH_LUXR_2"/>
    <property type="match status" value="1"/>
</dbReference>
<evidence type="ECO:0000259" key="4">
    <source>
        <dbReference type="PROSITE" id="PS50043"/>
    </source>
</evidence>
<evidence type="ECO:0000256" key="2">
    <source>
        <dbReference type="ARBA" id="ARBA00023125"/>
    </source>
</evidence>
<dbReference type="PANTHER" id="PTHR43214">
    <property type="entry name" value="TWO-COMPONENT RESPONSE REGULATOR"/>
    <property type="match status" value="1"/>
</dbReference>
<name>A0A8J3FAL1_9ACTN</name>
<evidence type="ECO:0000313" key="7">
    <source>
        <dbReference type="Proteomes" id="UP000649739"/>
    </source>
</evidence>
<dbReference type="PRINTS" id="PR00038">
    <property type="entry name" value="HTHLUXR"/>
</dbReference>
<dbReference type="AlphaFoldDB" id="A0A8J3FAL1"/>
<sequence>MSTALAGATEGHPVTDWLRLMLVDDHTLFREGLAELLMIEADIRVVAQAADSETAVRLAAAARPDAVLLDVEMPYAPVQETIGRLQEVCPAARVLILTMHDDPLLANQVIEAGAHGLLAKTITRQQLVHALRAVAYRDELVPPPMRRPGDTGPPPTVLSPRERQVLELAGQALSNAQIGARLFITEGTVKRHLTNIYAKLGAVSRLDAVNKAAALRWIRPRVP</sequence>
<dbReference type="Pfam" id="PF00196">
    <property type="entry name" value="GerE"/>
    <property type="match status" value="1"/>
</dbReference>
<dbReference type="PROSITE" id="PS50110">
    <property type="entry name" value="RESPONSE_REGULATORY"/>
    <property type="match status" value="1"/>
</dbReference>
<dbReference type="Proteomes" id="UP000649739">
    <property type="component" value="Unassembled WGS sequence"/>
</dbReference>
<dbReference type="SMART" id="SM00421">
    <property type="entry name" value="HTH_LUXR"/>
    <property type="match status" value="1"/>
</dbReference>
<comment type="caution">
    <text evidence="6">The sequence shown here is derived from an EMBL/GenBank/DDBJ whole genome shotgun (WGS) entry which is preliminary data.</text>
</comment>
<keyword evidence="2 6" id="KW-0238">DNA-binding</keyword>
<gene>
    <name evidence="6" type="ORF">GCM10010123_30140</name>
</gene>
<evidence type="ECO:0000313" key="6">
    <source>
        <dbReference type="EMBL" id="GGJ98053.1"/>
    </source>
</evidence>
<dbReference type="InterPro" id="IPR000792">
    <property type="entry name" value="Tscrpt_reg_LuxR_C"/>
</dbReference>
<dbReference type="GO" id="GO:0006355">
    <property type="term" value="P:regulation of DNA-templated transcription"/>
    <property type="evidence" value="ECO:0007669"/>
    <property type="project" value="InterPro"/>
</dbReference>
<dbReference type="CDD" id="cd17535">
    <property type="entry name" value="REC_NarL-like"/>
    <property type="match status" value="1"/>
</dbReference>
<dbReference type="GO" id="GO:0000160">
    <property type="term" value="P:phosphorelay signal transduction system"/>
    <property type="evidence" value="ECO:0007669"/>
    <property type="project" value="InterPro"/>
</dbReference>
<dbReference type="InterPro" id="IPR039420">
    <property type="entry name" value="WalR-like"/>
</dbReference>
<evidence type="ECO:0000256" key="1">
    <source>
        <dbReference type="ARBA" id="ARBA00022553"/>
    </source>
</evidence>
<keyword evidence="7" id="KW-1185">Reference proteome</keyword>
<evidence type="ECO:0000259" key="5">
    <source>
        <dbReference type="PROSITE" id="PS50110"/>
    </source>
</evidence>
<dbReference type="SUPFAM" id="SSF52172">
    <property type="entry name" value="CheY-like"/>
    <property type="match status" value="1"/>
</dbReference>
<dbReference type="SUPFAM" id="SSF46894">
    <property type="entry name" value="C-terminal effector domain of the bipartite response regulators"/>
    <property type="match status" value="1"/>
</dbReference>
<dbReference type="InterPro" id="IPR016032">
    <property type="entry name" value="Sig_transdc_resp-reg_C-effctor"/>
</dbReference>
<organism evidence="6 7">
    <name type="scientific">Pilimelia anulata</name>
    <dbReference type="NCBI Taxonomy" id="53371"/>
    <lineage>
        <taxon>Bacteria</taxon>
        <taxon>Bacillati</taxon>
        <taxon>Actinomycetota</taxon>
        <taxon>Actinomycetes</taxon>
        <taxon>Micromonosporales</taxon>
        <taxon>Micromonosporaceae</taxon>
        <taxon>Pilimelia</taxon>
    </lineage>
</organism>
<dbReference type="GO" id="GO:0003677">
    <property type="term" value="F:DNA binding"/>
    <property type="evidence" value="ECO:0007669"/>
    <property type="project" value="UniProtKB-KW"/>
</dbReference>
<protein>
    <submittedName>
        <fullName evidence="6">DNA-binding response regulator</fullName>
    </submittedName>
</protein>
<dbReference type="InterPro" id="IPR001789">
    <property type="entry name" value="Sig_transdc_resp-reg_receiver"/>
</dbReference>
<dbReference type="InterPro" id="IPR011006">
    <property type="entry name" value="CheY-like_superfamily"/>
</dbReference>
<keyword evidence="1 3" id="KW-0597">Phosphoprotein</keyword>
<evidence type="ECO:0000256" key="3">
    <source>
        <dbReference type="PROSITE-ProRule" id="PRU00169"/>
    </source>
</evidence>
<proteinExistence type="predicted"/>
<dbReference type="Pfam" id="PF00072">
    <property type="entry name" value="Response_reg"/>
    <property type="match status" value="1"/>
</dbReference>
<feature type="domain" description="HTH luxR-type" evidence="4">
    <location>
        <begin position="151"/>
        <end position="216"/>
    </location>
</feature>
<accession>A0A8J3FAL1</accession>
<dbReference type="SMART" id="SM00448">
    <property type="entry name" value="REC"/>
    <property type="match status" value="1"/>
</dbReference>
<dbReference type="PANTHER" id="PTHR43214:SF42">
    <property type="entry name" value="TRANSCRIPTIONAL REGULATORY PROTEIN DESR"/>
    <property type="match status" value="1"/>
</dbReference>
<dbReference type="EMBL" id="BMQB01000006">
    <property type="protein sequence ID" value="GGJ98053.1"/>
    <property type="molecule type" value="Genomic_DNA"/>
</dbReference>
<feature type="domain" description="Response regulatory" evidence="5">
    <location>
        <begin position="19"/>
        <end position="135"/>
    </location>
</feature>
<dbReference type="InterPro" id="IPR058245">
    <property type="entry name" value="NreC/VraR/RcsB-like_REC"/>
</dbReference>
<dbReference type="CDD" id="cd06170">
    <property type="entry name" value="LuxR_C_like"/>
    <property type="match status" value="1"/>
</dbReference>
<dbReference type="RefSeq" id="WP_189170783.1">
    <property type="nucleotide sequence ID" value="NZ_BMQB01000006.1"/>
</dbReference>
<dbReference type="Gene3D" id="3.40.50.2300">
    <property type="match status" value="1"/>
</dbReference>